<accession>A0A9D4ACH2</accession>
<sequence>MCTTACAQSLHIDPALAPYARPTAEHLCCFLLLALAAHCSRTKPAYPCRALAFVSIMPRKRTRASAQIDKTQNKFHYEEVKVRYESLSWELFCEKRPSVDEELVREFYANLTSSELTKVPVRGIKTIDVGKIILREMWNCAVRRFGPVYFPFTITIQCLKAKILANVKKTGYSQATITDWDLYRVAGDSILQQ</sequence>
<protein>
    <submittedName>
        <fullName evidence="1">Uncharacterized protein</fullName>
    </submittedName>
</protein>
<gene>
    <name evidence="1" type="ORF">J1N35_010134</name>
</gene>
<keyword evidence="2" id="KW-1185">Reference proteome</keyword>
<comment type="caution">
    <text evidence="1">The sequence shown here is derived from an EMBL/GenBank/DDBJ whole genome shotgun (WGS) entry which is preliminary data.</text>
</comment>
<evidence type="ECO:0000313" key="1">
    <source>
        <dbReference type="EMBL" id="KAH1106366.1"/>
    </source>
</evidence>
<dbReference type="AlphaFoldDB" id="A0A9D4ACH2"/>
<organism evidence="1 2">
    <name type="scientific">Gossypium stocksii</name>
    <dbReference type="NCBI Taxonomy" id="47602"/>
    <lineage>
        <taxon>Eukaryota</taxon>
        <taxon>Viridiplantae</taxon>
        <taxon>Streptophyta</taxon>
        <taxon>Embryophyta</taxon>
        <taxon>Tracheophyta</taxon>
        <taxon>Spermatophyta</taxon>
        <taxon>Magnoliopsida</taxon>
        <taxon>eudicotyledons</taxon>
        <taxon>Gunneridae</taxon>
        <taxon>Pentapetalae</taxon>
        <taxon>rosids</taxon>
        <taxon>malvids</taxon>
        <taxon>Malvales</taxon>
        <taxon>Malvaceae</taxon>
        <taxon>Malvoideae</taxon>
        <taxon>Gossypium</taxon>
    </lineage>
</organism>
<dbReference type="Proteomes" id="UP000828251">
    <property type="component" value="Unassembled WGS sequence"/>
</dbReference>
<evidence type="ECO:0000313" key="2">
    <source>
        <dbReference type="Proteomes" id="UP000828251"/>
    </source>
</evidence>
<name>A0A9D4ACH2_9ROSI</name>
<reference evidence="1 2" key="1">
    <citation type="journal article" date="2021" name="Plant Biotechnol. J.">
        <title>Multi-omics assisted identification of the key and species-specific regulatory components of drought-tolerant mechanisms in Gossypium stocksii.</title>
        <authorList>
            <person name="Yu D."/>
            <person name="Ke L."/>
            <person name="Zhang D."/>
            <person name="Wu Y."/>
            <person name="Sun Y."/>
            <person name="Mei J."/>
            <person name="Sun J."/>
            <person name="Sun Y."/>
        </authorList>
    </citation>
    <scope>NUCLEOTIDE SEQUENCE [LARGE SCALE GENOMIC DNA]</scope>
    <source>
        <strain evidence="2">cv. E1</strain>
        <tissue evidence="1">Leaf</tissue>
    </source>
</reference>
<proteinExistence type="predicted"/>
<dbReference type="EMBL" id="JAIQCV010000004">
    <property type="protein sequence ID" value="KAH1106366.1"/>
    <property type="molecule type" value="Genomic_DNA"/>
</dbReference>